<evidence type="ECO:0000313" key="1">
    <source>
        <dbReference type="EMBL" id="OCL13283.1"/>
    </source>
</evidence>
<dbReference type="Gene3D" id="3.40.50.300">
    <property type="entry name" value="P-loop containing nucleotide triphosphate hydrolases"/>
    <property type="match status" value="1"/>
</dbReference>
<keyword evidence="2" id="KW-1185">Reference proteome</keyword>
<name>A0A8E2FAC8_9PEZI</name>
<dbReference type="EMBL" id="KV748747">
    <property type="protein sequence ID" value="OCL13283.1"/>
    <property type="molecule type" value="Genomic_DNA"/>
</dbReference>
<gene>
    <name evidence="1" type="ORF">AOQ84DRAFT_416223</name>
</gene>
<dbReference type="PANTHER" id="PTHR36978:SF3">
    <property type="entry name" value="P-LOOP CONTAINING NUCLEOSIDE TRIPHOSPHATE HYDROLASE PROTEIN"/>
    <property type="match status" value="1"/>
</dbReference>
<dbReference type="Pfam" id="PF17784">
    <property type="entry name" value="Sulfotransfer_4"/>
    <property type="match status" value="1"/>
</dbReference>
<sequence>MRFVDDTNSNPSATGNSPVVIAAGLWRCSTSSLQLAFEDYFGLTPCMHGAYIMPHPSRMKLVCRAMDLANQGPQGPNAGPDPGKEERRKIVKDLFGGYLASSDLPGFVLLDDLLDLYPDAKVVLNKRKSKEEWARSFRESLLFFSTWRYICLCWLVPISYTQWMAYQSYSALMKRRFPELMDPFGIEAYERHNEWVREVAREKGKGVLEWEPREGWGPLCRFLGREEPKDEFPRLNDAKEIRKLKVYSIQRGLIAWTMVLAPVIRLL</sequence>
<accession>A0A8E2FAC8</accession>
<dbReference type="InterPro" id="IPR040632">
    <property type="entry name" value="Sulfotransfer_4"/>
</dbReference>
<protein>
    <submittedName>
        <fullName evidence="1">Uncharacterized protein</fullName>
    </submittedName>
</protein>
<dbReference type="SUPFAM" id="SSF52540">
    <property type="entry name" value="P-loop containing nucleoside triphosphate hydrolases"/>
    <property type="match status" value="1"/>
</dbReference>
<dbReference type="OrthoDB" id="408152at2759"/>
<dbReference type="InterPro" id="IPR027417">
    <property type="entry name" value="P-loop_NTPase"/>
</dbReference>
<evidence type="ECO:0000313" key="2">
    <source>
        <dbReference type="Proteomes" id="UP000250140"/>
    </source>
</evidence>
<organism evidence="1 2">
    <name type="scientific">Glonium stellatum</name>
    <dbReference type="NCBI Taxonomy" id="574774"/>
    <lineage>
        <taxon>Eukaryota</taxon>
        <taxon>Fungi</taxon>
        <taxon>Dikarya</taxon>
        <taxon>Ascomycota</taxon>
        <taxon>Pezizomycotina</taxon>
        <taxon>Dothideomycetes</taxon>
        <taxon>Pleosporomycetidae</taxon>
        <taxon>Gloniales</taxon>
        <taxon>Gloniaceae</taxon>
        <taxon>Glonium</taxon>
    </lineage>
</organism>
<reference evidence="1 2" key="1">
    <citation type="journal article" date="2016" name="Nat. Commun.">
        <title>Ectomycorrhizal ecology is imprinted in the genome of the dominant symbiotic fungus Cenococcum geophilum.</title>
        <authorList>
            <consortium name="DOE Joint Genome Institute"/>
            <person name="Peter M."/>
            <person name="Kohler A."/>
            <person name="Ohm R.A."/>
            <person name="Kuo A."/>
            <person name="Krutzmann J."/>
            <person name="Morin E."/>
            <person name="Arend M."/>
            <person name="Barry K.W."/>
            <person name="Binder M."/>
            <person name="Choi C."/>
            <person name="Clum A."/>
            <person name="Copeland A."/>
            <person name="Grisel N."/>
            <person name="Haridas S."/>
            <person name="Kipfer T."/>
            <person name="LaButti K."/>
            <person name="Lindquist E."/>
            <person name="Lipzen A."/>
            <person name="Maire R."/>
            <person name="Meier B."/>
            <person name="Mihaltcheva S."/>
            <person name="Molinier V."/>
            <person name="Murat C."/>
            <person name="Poggeler S."/>
            <person name="Quandt C.A."/>
            <person name="Sperisen C."/>
            <person name="Tritt A."/>
            <person name="Tisserant E."/>
            <person name="Crous P.W."/>
            <person name="Henrissat B."/>
            <person name="Nehls U."/>
            <person name="Egli S."/>
            <person name="Spatafora J.W."/>
            <person name="Grigoriev I.V."/>
            <person name="Martin F.M."/>
        </authorList>
    </citation>
    <scope>NUCLEOTIDE SEQUENCE [LARGE SCALE GENOMIC DNA]</scope>
    <source>
        <strain evidence="1 2">CBS 207.34</strain>
    </source>
</reference>
<dbReference type="AlphaFoldDB" id="A0A8E2FAC8"/>
<dbReference type="Proteomes" id="UP000250140">
    <property type="component" value="Unassembled WGS sequence"/>
</dbReference>
<dbReference type="PANTHER" id="PTHR36978">
    <property type="entry name" value="P-LOOP CONTAINING NUCLEOTIDE TRIPHOSPHATE HYDROLASE"/>
    <property type="match status" value="1"/>
</dbReference>
<proteinExistence type="predicted"/>